<dbReference type="PROSITE" id="PS00518">
    <property type="entry name" value="ZF_RING_1"/>
    <property type="match status" value="1"/>
</dbReference>
<evidence type="ECO:0000259" key="9">
    <source>
        <dbReference type="PROSITE" id="PS50119"/>
    </source>
</evidence>
<comment type="similarity">
    <text evidence="2">Belongs to the TRIM/RBCC family.</text>
</comment>
<protein>
    <recommendedName>
        <fullName evidence="3">RING-type E3 ubiquitin transferase</fullName>
        <ecNumber evidence="3">2.3.2.27</ecNumber>
    </recommendedName>
</protein>
<dbReference type="SMART" id="SM00184">
    <property type="entry name" value="RING"/>
    <property type="match status" value="1"/>
</dbReference>
<dbReference type="InterPro" id="IPR051051">
    <property type="entry name" value="E3_ubiq-ligase_TRIM/RNF"/>
</dbReference>
<dbReference type="InterPro" id="IPR013320">
    <property type="entry name" value="ConA-like_dom_sf"/>
</dbReference>
<dbReference type="AlphaFoldDB" id="A0AA88T3P8"/>
<evidence type="ECO:0000256" key="2">
    <source>
        <dbReference type="ARBA" id="ARBA00008518"/>
    </source>
</evidence>
<evidence type="ECO:0000259" key="8">
    <source>
        <dbReference type="PROSITE" id="PS50089"/>
    </source>
</evidence>
<keyword evidence="6" id="KW-0862">Zinc</keyword>
<evidence type="ECO:0000313" key="10">
    <source>
        <dbReference type="EMBL" id="KAK2852902.1"/>
    </source>
</evidence>
<dbReference type="InterPro" id="IPR000315">
    <property type="entry name" value="Znf_B-box"/>
</dbReference>
<keyword evidence="5 7" id="KW-0863">Zinc-finger</keyword>
<keyword evidence="4" id="KW-0479">Metal-binding</keyword>
<dbReference type="InterPro" id="IPR017907">
    <property type="entry name" value="Znf_RING_CS"/>
</dbReference>
<dbReference type="PROSITE" id="PS50119">
    <property type="entry name" value="ZF_BBOX"/>
    <property type="match status" value="1"/>
</dbReference>
<dbReference type="SUPFAM" id="SSF63829">
    <property type="entry name" value="Calcium-dependent phosphotriesterase"/>
    <property type="match status" value="1"/>
</dbReference>
<dbReference type="InterPro" id="IPR011042">
    <property type="entry name" value="6-blade_b-propeller_TolB-like"/>
</dbReference>
<reference evidence="10" key="1">
    <citation type="submission" date="2023-08" db="EMBL/GenBank/DDBJ databases">
        <title>Pelteobagrus vachellii genome.</title>
        <authorList>
            <person name="Liu H."/>
        </authorList>
    </citation>
    <scope>NUCLEOTIDE SEQUENCE</scope>
    <source>
        <strain evidence="10">PRFRI_2022a</strain>
        <tissue evidence="10">Muscle</tissue>
    </source>
</reference>
<name>A0AA88T3P8_TACVA</name>
<evidence type="ECO:0000256" key="4">
    <source>
        <dbReference type="ARBA" id="ARBA00022723"/>
    </source>
</evidence>
<dbReference type="Pfam" id="PF13765">
    <property type="entry name" value="PRY"/>
    <property type="match status" value="1"/>
</dbReference>
<feature type="domain" description="RING-type" evidence="8">
    <location>
        <begin position="18"/>
        <end position="61"/>
    </location>
</feature>
<dbReference type="InterPro" id="IPR006574">
    <property type="entry name" value="PRY"/>
</dbReference>
<dbReference type="PANTHER" id="PTHR25465:SF5">
    <property type="entry name" value="E3 UBIQUITIN_ISG15 LIGASE TRIM25-RELATED"/>
    <property type="match status" value="1"/>
</dbReference>
<dbReference type="SMART" id="SM00336">
    <property type="entry name" value="BBOX"/>
    <property type="match status" value="1"/>
</dbReference>
<evidence type="ECO:0000256" key="3">
    <source>
        <dbReference type="ARBA" id="ARBA00012483"/>
    </source>
</evidence>
<feature type="domain" description="B box-type" evidence="9">
    <location>
        <begin position="152"/>
        <end position="192"/>
    </location>
</feature>
<dbReference type="Gene3D" id="2.120.10.30">
    <property type="entry name" value="TolB, C-terminal domain"/>
    <property type="match status" value="1"/>
</dbReference>
<dbReference type="SUPFAM" id="SSF57850">
    <property type="entry name" value="RING/U-box"/>
    <property type="match status" value="1"/>
</dbReference>
<accession>A0AA88T3P8</accession>
<proteinExistence type="inferred from homology"/>
<dbReference type="CDD" id="cd19769">
    <property type="entry name" value="Bbox2_TRIM16-like"/>
    <property type="match status" value="1"/>
</dbReference>
<evidence type="ECO:0000256" key="7">
    <source>
        <dbReference type="PROSITE-ProRule" id="PRU00024"/>
    </source>
</evidence>
<dbReference type="SUPFAM" id="SSF57845">
    <property type="entry name" value="B-box zinc-binding domain"/>
    <property type="match status" value="1"/>
</dbReference>
<dbReference type="EC" id="2.3.2.27" evidence="3"/>
<dbReference type="InterPro" id="IPR013083">
    <property type="entry name" value="Znf_RING/FYVE/PHD"/>
</dbReference>
<dbReference type="Gene3D" id="4.10.830.40">
    <property type="match status" value="1"/>
</dbReference>
<dbReference type="PANTHER" id="PTHR25465">
    <property type="entry name" value="B-BOX DOMAIN CONTAINING"/>
    <property type="match status" value="1"/>
</dbReference>
<evidence type="ECO:0000313" key="11">
    <source>
        <dbReference type="Proteomes" id="UP001187315"/>
    </source>
</evidence>
<dbReference type="Pfam" id="PF25600">
    <property type="entry name" value="TRIM_CC"/>
    <property type="match status" value="1"/>
</dbReference>
<dbReference type="InterPro" id="IPR001841">
    <property type="entry name" value="Znf_RING"/>
</dbReference>
<organism evidence="10 11">
    <name type="scientific">Tachysurus vachellii</name>
    <name type="common">Darkbarbel catfish</name>
    <name type="synonym">Pelteobagrus vachellii</name>
    <dbReference type="NCBI Taxonomy" id="175792"/>
    <lineage>
        <taxon>Eukaryota</taxon>
        <taxon>Metazoa</taxon>
        <taxon>Chordata</taxon>
        <taxon>Craniata</taxon>
        <taxon>Vertebrata</taxon>
        <taxon>Euteleostomi</taxon>
        <taxon>Actinopterygii</taxon>
        <taxon>Neopterygii</taxon>
        <taxon>Teleostei</taxon>
        <taxon>Ostariophysi</taxon>
        <taxon>Siluriformes</taxon>
        <taxon>Bagridae</taxon>
        <taxon>Tachysurus</taxon>
    </lineage>
</organism>
<dbReference type="GO" id="GO:0008270">
    <property type="term" value="F:zinc ion binding"/>
    <property type="evidence" value="ECO:0007669"/>
    <property type="project" value="UniProtKB-KW"/>
</dbReference>
<comment type="catalytic activity">
    <reaction evidence="1">
        <text>S-ubiquitinyl-[E2 ubiquitin-conjugating enzyme]-L-cysteine + [acceptor protein]-L-lysine = [E2 ubiquitin-conjugating enzyme]-L-cysteine + N(6)-ubiquitinyl-[acceptor protein]-L-lysine.</text>
        <dbReference type="EC" id="2.3.2.27"/>
    </reaction>
</comment>
<dbReference type="Gene3D" id="3.30.40.10">
    <property type="entry name" value="Zinc/RING finger domain, C3HC4 (zinc finger)"/>
    <property type="match status" value="1"/>
</dbReference>
<dbReference type="Pfam" id="PF15227">
    <property type="entry name" value="zf-C3HC4_4"/>
    <property type="match status" value="1"/>
</dbReference>
<dbReference type="Gene3D" id="3.30.160.60">
    <property type="entry name" value="Classic Zinc Finger"/>
    <property type="match status" value="1"/>
</dbReference>
<dbReference type="InterPro" id="IPR043136">
    <property type="entry name" value="B30.2/SPRY_sf"/>
</dbReference>
<dbReference type="InterPro" id="IPR018119">
    <property type="entry name" value="Strictosidine_synth_cons-reg"/>
</dbReference>
<dbReference type="Gene3D" id="2.60.120.920">
    <property type="match status" value="1"/>
</dbReference>
<evidence type="ECO:0000256" key="5">
    <source>
        <dbReference type="ARBA" id="ARBA00022771"/>
    </source>
</evidence>
<dbReference type="Pfam" id="PF03088">
    <property type="entry name" value="Str_synth"/>
    <property type="match status" value="1"/>
</dbReference>
<evidence type="ECO:0000256" key="6">
    <source>
        <dbReference type="ARBA" id="ARBA00022833"/>
    </source>
</evidence>
<dbReference type="EMBL" id="JAVHJS010000007">
    <property type="protein sequence ID" value="KAK2852902.1"/>
    <property type="molecule type" value="Genomic_DNA"/>
</dbReference>
<gene>
    <name evidence="10" type="ORF">Q7C36_008103</name>
</gene>
<sequence length="568" mass="64004">MAEASISVDHFSVDHFSCPVCLYLLNDPVTTSCGHSFCKVCINAHWDQEDVKSVYSCPQCRETFTPRPVLRRNYMLAEVVEKLKKTEIQAASPAHFYAGPGDVECDSCTGRKCKGVKSCLVCQASYCEEHLKPHYQSPAFKKHKLVEACAALQEKICSEHDKPMEIYCRTDQSFICYLCMREEHKGHDTVSAKAERTKKQSFPSLCVSPGCDDSPSFTVNKHLSYDGVRKSLSDLKKRVKQICEEKFSKIRAQAAAVQMSLSSEPKSREDFLQYFCYLTLDPNTAHHQLILSEKNRVVTCNILYIGTADGKIVKIDGRKISVVATLGKPPCGETTHLVSTKKPIGGRRLSFVNDLDVTQDGKKVYFTDSSSRWHRRDFMKLIMEATADGRVLEYDTETKEVAVMMDNLRFPNGIILLPDEESVLVAETTMARIRRIHVAGLNKGGMDTFIENLPGFPDNLRRSSSGGYWVAMSAIRPNPGFSMLDFLSQRPWIKNLIFKLFSQETLLKFVPRYSLVVELQDGGTCVRSFHDPHGTVAAYISEAHEHNGYLYLGSFRSPYLCKLDLSKV</sequence>
<comment type="caution">
    <text evidence="10">The sequence shown here is derived from an EMBL/GenBank/DDBJ whole genome shotgun (WGS) entry which is preliminary data.</text>
</comment>
<dbReference type="SUPFAM" id="SSF49899">
    <property type="entry name" value="Concanavalin A-like lectins/glucanases"/>
    <property type="match status" value="1"/>
</dbReference>
<keyword evidence="11" id="KW-1185">Reference proteome</keyword>
<dbReference type="Pfam" id="PF00643">
    <property type="entry name" value="zf-B_box"/>
    <property type="match status" value="1"/>
</dbReference>
<dbReference type="PROSITE" id="PS50089">
    <property type="entry name" value="ZF_RING_2"/>
    <property type="match status" value="1"/>
</dbReference>
<dbReference type="GO" id="GO:0061630">
    <property type="term" value="F:ubiquitin protein ligase activity"/>
    <property type="evidence" value="ECO:0007669"/>
    <property type="project" value="UniProtKB-EC"/>
</dbReference>
<evidence type="ECO:0000256" key="1">
    <source>
        <dbReference type="ARBA" id="ARBA00000900"/>
    </source>
</evidence>
<dbReference type="InterPro" id="IPR058030">
    <property type="entry name" value="TRIM8/14/16/25/29/45/65_CC"/>
</dbReference>
<dbReference type="Proteomes" id="UP001187315">
    <property type="component" value="Unassembled WGS sequence"/>
</dbReference>